<evidence type="ECO:0000256" key="1">
    <source>
        <dbReference type="SAM" id="MobiDB-lite"/>
    </source>
</evidence>
<gene>
    <name evidence="2" type="ORF">FB45DRAFT_1016247</name>
    <name evidence="3" type="ORF">FB45DRAFT_1079761</name>
</gene>
<sequence length="694" mass="79412">MFLPKEEGGRDLLSIKDRNEAIELKNLRDFLTREGRERAKWSSLANGRLRKEVQGNTKVDPKVRDNPFTQSWKPLKKKLPRAIKRMLGTIRRNKLTFDALALSKDLQKELPMFFHYGAEGLKNNSTCADCLRDHHEARLVGDVLAVVERNYDRHSRRRNCACQSCRADRAKGCDAPYKCQEEAVKMLNCLLEKWDPRAQTNQRNPELTPQGRDDNIKALADDKPITFDPKIHLAKKVDGFRIFGEDPHPTPAHQLQPQNDEDPPTQTTIYIGNAHEIDEEGLYKSSGSIWISEGNERNTNIPVPTDLSSKRSGHAAAILYALQSQPLLTELHFKISCKATIRHLTTDLEDKEDTDWVDIENHRLLRAIVAALRGRGTKCTFQKMDIEHSTGMQKANTIATQGLQDEPDDVLNVDIPQGYKVTGMKLSKGTQRTFYKALKARRKRPVREKTKQMLSRAREAATLLGGRTPTDAEIWKSLYHPDITRKTRDFLWRCMHQAYKVGTYWLNIPTYEHYAECRHCHVDDTLEHILLECDAPGREKMWSLAQQLWEMKGYSWPEVSLGGILACGFAGVHDASGKKDSGADRLFRILISETAHQIWKTRCTRVIDNGSNPEKYPSEHEVHNKWLACINERLRSDFILTDKLKFENRALNLKMVLNTWKNVLDGDTNLPAVSLRESRLLVGIAPLRPPGRNR</sequence>
<keyword evidence="4" id="KW-1185">Reference proteome</keyword>
<dbReference type="EMBL" id="JARKIF010000314">
    <property type="protein sequence ID" value="KAJ7601807.1"/>
    <property type="molecule type" value="Genomic_DNA"/>
</dbReference>
<proteinExistence type="predicted"/>
<comment type="caution">
    <text evidence="3">The sequence shown here is derived from an EMBL/GenBank/DDBJ whole genome shotgun (WGS) entry which is preliminary data.</text>
</comment>
<dbReference type="AlphaFoldDB" id="A0AAD7BRD2"/>
<evidence type="ECO:0000313" key="3">
    <source>
        <dbReference type="EMBL" id="KAJ7628654.1"/>
    </source>
</evidence>
<protein>
    <recommendedName>
        <fullName evidence="5">Reverse transcriptase zinc-binding domain-containing protein</fullName>
    </recommendedName>
</protein>
<accession>A0AAD7BRD2</accession>
<reference evidence="3" key="1">
    <citation type="submission" date="2023-03" db="EMBL/GenBank/DDBJ databases">
        <title>Massive genome expansion in bonnet fungi (Mycena s.s.) driven by repeated elements and novel gene families across ecological guilds.</title>
        <authorList>
            <consortium name="Lawrence Berkeley National Laboratory"/>
            <person name="Harder C.B."/>
            <person name="Miyauchi S."/>
            <person name="Viragh M."/>
            <person name="Kuo A."/>
            <person name="Thoen E."/>
            <person name="Andreopoulos B."/>
            <person name="Lu D."/>
            <person name="Skrede I."/>
            <person name="Drula E."/>
            <person name="Henrissat B."/>
            <person name="Morin E."/>
            <person name="Kohler A."/>
            <person name="Barry K."/>
            <person name="LaButti K."/>
            <person name="Morin E."/>
            <person name="Salamov A."/>
            <person name="Lipzen A."/>
            <person name="Mereny Z."/>
            <person name="Hegedus B."/>
            <person name="Baldrian P."/>
            <person name="Stursova M."/>
            <person name="Weitz H."/>
            <person name="Taylor A."/>
            <person name="Grigoriev I.V."/>
            <person name="Nagy L.G."/>
            <person name="Martin F."/>
            <person name="Kauserud H."/>
        </authorList>
    </citation>
    <scope>NUCLEOTIDE SEQUENCE</scope>
    <source>
        <strain evidence="3">9284</strain>
    </source>
</reference>
<feature type="compositionally biased region" description="Polar residues" evidence="1">
    <location>
        <begin position="253"/>
        <end position="264"/>
    </location>
</feature>
<dbReference type="EMBL" id="JARKIF010000010">
    <property type="protein sequence ID" value="KAJ7628654.1"/>
    <property type="molecule type" value="Genomic_DNA"/>
</dbReference>
<organism evidence="3 4">
    <name type="scientific">Roridomyces roridus</name>
    <dbReference type="NCBI Taxonomy" id="1738132"/>
    <lineage>
        <taxon>Eukaryota</taxon>
        <taxon>Fungi</taxon>
        <taxon>Dikarya</taxon>
        <taxon>Basidiomycota</taxon>
        <taxon>Agaricomycotina</taxon>
        <taxon>Agaricomycetes</taxon>
        <taxon>Agaricomycetidae</taxon>
        <taxon>Agaricales</taxon>
        <taxon>Marasmiineae</taxon>
        <taxon>Mycenaceae</taxon>
        <taxon>Roridomyces</taxon>
    </lineage>
</organism>
<evidence type="ECO:0008006" key="5">
    <source>
        <dbReference type="Google" id="ProtNLM"/>
    </source>
</evidence>
<feature type="region of interest" description="Disordered" evidence="1">
    <location>
        <begin position="245"/>
        <end position="264"/>
    </location>
</feature>
<evidence type="ECO:0000313" key="2">
    <source>
        <dbReference type="EMBL" id="KAJ7601807.1"/>
    </source>
</evidence>
<dbReference type="Proteomes" id="UP001221142">
    <property type="component" value="Unassembled WGS sequence"/>
</dbReference>
<name>A0AAD7BRD2_9AGAR</name>
<evidence type="ECO:0000313" key="4">
    <source>
        <dbReference type="Proteomes" id="UP001221142"/>
    </source>
</evidence>